<dbReference type="Proteomes" id="UP000004947">
    <property type="component" value="Unassembled WGS sequence"/>
</dbReference>
<dbReference type="RefSeq" id="WP_007280178.1">
    <property type="nucleotide sequence ID" value="NZ_ABCK01000021.1"/>
</dbReference>
<dbReference type="EMBL" id="ABCK01000021">
    <property type="protein sequence ID" value="EDM25953.1"/>
    <property type="molecule type" value="Genomic_DNA"/>
</dbReference>
<gene>
    <name evidence="1" type="ORF">LNTAR_19187</name>
</gene>
<comment type="caution">
    <text evidence="1">The sequence shown here is derived from an EMBL/GenBank/DDBJ whole genome shotgun (WGS) entry which is preliminary data.</text>
</comment>
<organism evidence="1 2">
    <name type="scientific">Lentisphaera araneosa HTCC2155</name>
    <dbReference type="NCBI Taxonomy" id="313628"/>
    <lineage>
        <taxon>Bacteria</taxon>
        <taxon>Pseudomonadati</taxon>
        <taxon>Lentisphaerota</taxon>
        <taxon>Lentisphaeria</taxon>
        <taxon>Lentisphaerales</taxon>
        <taxon>Lentisphaeraceae</taxon>
        <taxon>Lentisphaera</taxon>
    </lineage>
</organism>
<dbReference type="AlphaFoldDB" id="A6DQQ3"/>
<keyword evidence="2" id="KW-1185">Reference proteome</keyword>
<proteinExistence type="predicted"/>
<evidence type="ECO:0000313" key="1">
    <source>
        <dbReference type="EMBL" id="EDM25953.1"/>
    </source>
</evidence>
<name>A6DQQ3_9BACT</name>
<accession>A6DQQ3</accession>
<evidence type="ECO:0000313" key="2">
    <source>
        <dbReference type="Proteomes" id="UP000004947"/>
    </source>
</evidence>
<sequence>MNNKLKELNLPNIFQNILNGNIPVELNTECQQPTTYEYLKKEYPEDCDIHKFLIPLWETNGDSITGYLENKKVFIKHYFEDPTDKYQVLGENYNEFICELFLGYIYAGWEDDELIEINKYVEFPYLDYFLDEINTNIELEGNEWDEFITKLKLNIRTKS</sequence>
<protein>
    <submittedName>
        <fullName evidence="1">Uncharacterized protein</fullName>
    </submittedName>
</protein>
<reference evidence="1 2" key="1">
    <citation type="journal article" date="2010" name="J. Bacteriol.">
        <title>Genome sequence of Lentisphaera araneosa HTCC2155T, the type species of the order Lentisphaerales in the phylum Lentisphaerae.</title>
        <authorList>
            <person name="Thrash J.C."/>
            <person name="Cho J.C."/>
            <person name="Vergin K.L."/>
            <person name="Morris R.M."/>
            <person name="Giovannoni S.J."/>
        </authorList>
    </citation>
    <scope>NUCLEOTIDE SEQUENCE [LARGE SCALE GENOMIC DNA]</scope>
    <source>
        <strain evidence="1 2">HTCC2155</strain>
    </source>
</reference>
<dbReference type="OrthoDB" id="9800845at2"/>
<dbReference type="STRING" id="313628.LNTAR_19187"/>